<feature type="domain" description="Amidohydrolase-related" evidence="1">
    <location>
        <begin position="293"/>
        <end position="405"/>
    </location>
</feature>
<dbReference type="InterPro" id="IPR020043">
    <property type="entry name" value="Deacetylase_Atu3266-like"/>
</dbReference>
<proteinExistence type="predicted"/>
<sequence length="421" mass="46119">MICKLRLLLIGFFFGITGILSAQSYDLLIKGGRLIDPKNKIDGIMDLAIKDGKVAKIDKDIAAGDAKQVVNAAGLLVTPGLIDIHGHVFHGTQPNHYLSDGLVAVPPDGFTFRVGVTTIVDCGGPGWRNFDVFKRNIIDPSRTRVLAFLNIVGEGMRGGAWEQNTGDMDPKLAAMVARQNRQHIVGFKVAHYGNRDWIPVDNAVQAGEIADMPVIIDFGGSTAFEPLSIRELFFERLRPGDIYTHVYAELNGARETVVDRETREFQPFVLEAQKRGIVFDVGYGGASFELKQAIPAIKAGLYPNTISTDLHGGSMNAAMKDMLNVMTTFMALGMEVPHIIEASTWEPARVIKRTELGHLTEGAIADVAVIGIREGKFGVWDRAGDKVETDRRFECEMTIKDGRIVYDLNGIAEPVVAARSR</sequence>
<comment type="caution">
    <text evidence="2">The sequence shown here is derived from an EMBL/GenBank/DDBJ whole genome shotgun (WGS) entry which is preliminary data.</text>
</comment>
<protein>
    <submittedName>
        <fullName evidence="2">Amidohydrolase/deacetylase family metallohydrolase</fullName>
    </submittedName>
</protein>
<evidence type="ECO:0000313" key="3">
    <source>
        <dbReference type="Proteomes" id="UP001595818"/>
    </source>
</evidence>
<dbReference type="PANTHER" id="PTHR42717:SF1">
    <property type="entry name" value="IMIDAZOLONEPROPIONASE AND RELATED AMIDOHYDROLASES"/>
    <property type="match status" value="1"/>
</dbReference>
<dbReference type="SUPFAM" id="SSF51338">
    <property type="entry name" value="Composite domain of metallo-dependent hydrolases"/>
    <property type="match status" value="1"/>
</dbReference>
<dbReference type="PANTHER" id="PTHR42717">
    <property type="entry name" value="DIHYDROOROTASE-RELATED"/>
    <property type="match status" value="1"/>
</dbReference>
<organism evidence="2 3">
    <name type="scientific">Negadavirga shengliensis</name>
    <dbReference type="NCBI Taxonomy" id="1389218"/>
    <lineage>
        <taxon>Bacteria</taxon>
        <taxon>Pseudomonadati</taxon>
        <taxon>Bacteroidota</taxon>
        <taxon>Cytophagia</taxon>
        <taxon>Cytophagales</taxon>
        <taxon>Cyclobacteriaceae</taxon>
        <taxon>Negadavirga</taxon>
    </lineage>
</organism>
<dbReference type="NCBIfam" id="NF006689">
    <property type="entry name" value="PRK09237.1"/>
    <property type="match status" value="1"/>
</dbReference>
<dbReference type="RefSeq" id="WP_377061151.1">
    <property type="nucleotide sequence ID" value="NZ_JBHSJJ010000001.1"/>
</dbReference>
<dbReference type="Proteomes" id="UP001595818">
    <property type="component" value="Unassembled WGS sequence"/>
</dbReference>
<dbReference type="Pfam" id="PF01979">
    <property type="entry name" value="Amidohydro_1"/>
    <property type="match status" value="1"/>
</dbReference>
<gene>
    <name evidence="2" type="ORF">ACFPFU_02460</name>
</gene>
<dbReference type="InterPro" id="IPR006680">
    <property type="entry name" value="Amidohydro-rel"/>
</dbReference>
<evidence type="ECO:0000313" key="2">
    <source>
        <dbReference type="EMBL" id="MFC4870533.1"/>
    </source>
</evidence>
<dbReference type="PIRSF" id="PIRSF039004">
    <property type="entry name" value="ADE_EF_0837"/>
    <property type="match status" value="1"/>
</dbReference>
<dbReference type="SUPFAM" id="SSF51556">
    <property type="entry name" value="Metallo-dependent hydrolases"/>
    <property type="match status" value="1"/>
</dbReference>
<dbReference type="InterPro" id="IPR011059">
    <property type="entry name" value="Metal-dep_hydrolase_composite"/>
</dbReference>
<accession>A0ABV9SW25</accession>
<name>A0ABV9SW25_9BACT</name>
<evidence type="ECO:0000259" key="1">
    <source>
        <dbReference type="Pfam" id="PF01979"/>
    </source>
</evidence>
<keyword evidence="3" id="KW-1185">Reference proteome</keyword>
<dbReference type="EMBL" id="JBHSJJ010000001">
    <property type="protein sequence ID" value="MFC4870533.1"/>
    <property type="molecule type" value="Genomic_DNA"/>
</dbReference>
<dbReference type="InterPro" id="IPR032466">
    <property type="entry name" value="Metal_Hydrolase"/>
</dbReference>
<reference evidence="3" key="1">
    <citation type="journal article" date="2019" name="Int. J. Syst. Evol. Microbiol.">
        <title>The Global Catalogue of Microorganisms (GCM) 10K type strain sequencing project: providing services to taxonomists for standard genome sequencing and annotation.</title>
        <authorList>
            <consortium name="The Broad Institute Genomics Platform"/>
            <consortium name="The Broad Institute Genome Sequencing Center for Infectious Disease"/>
            <person name="Wu L."/>
            <person name="Ma J."/>
        </authorList>
    </citation>
    <scope>NUCLEOTIDE SEQUENCE [LARGE SCALE GENOMIC DNA]</scope>
    <source>
        <strain evidence="3">CGMCC 4.7466</strain>
    </source>
</reference>
<dbReference type="Gene3D" id="3.20.20.140">
    <property type="entry name" value="Metal-dependent hydrolases"/>
    <property type="match status" value="1"/>
</dbReference>
<dbReference type="Gene3D" id="2.30.40.10">
    <property type="entry name" value="Urease, subunit C, domain 1"/>
    <property type="match status" value="1"/>
</dbReference>